<evidence type="ECO:0000313" key="2">
    <source>
        <dbReference type="EMBL" id="KIN08969.1"/>
    </source>
</evidence>
<dbReference type="Proteomes" id="UP000054321">
    <property type="component" value="Unassembled WGS sequence"/>
</dbReference>
<dbReference type="InParanoid" id="A0A0C3DC89"/>
<gene>
    <name evidence="2" type="ORF">OIDMADRAFT_23705</name>
</gene>
<reference evidence="2 3" key="1">
    <citation type="submission" date="2014-04" db="EMBL/GenBank/DDBJ databases">
        <authorList>
            <consortium name="DOE Joint Genome Institute"/>
            <person name="Kuo A."/>
            <person name="Martino E."/>
            <person name="Perotto S."/>
            <person name="Kohler A."/>
            <person name="Nagy L.G."/>
            <person name="Floudas D."/>
            <person name="Copeland A."/>
            <person name="Barry K.W."/>
            <person name="Cichocki N."/>
            <person name="Veneault-Fourrey C."/>
            <person name="LaButti K."/>
            <person name="Lindquist E.A."/>
            <person name="Lipzen A."/>
            <person name="Lundell T."/>
            <person name="Morin E."/>
            <person name="Murat C."/>
            <person name="Sun H."/>
            <person name="Tunlid A."/>
            <person name="Henrissat B."/>
            <person name="Grigoriev I.V."/>
            <person name="Hibbett D.S."/>
            <person name="Martin F."/>
            <person name="Nordberg H.P."/>
            <person name="Cantor M.N."/>
            <person name="Hua S.X."/>
        </authorList>
    </citation>
    <scope>NUCLEOTIDE SEQUENCE [LARGE SCALE GENOMIC DNA]</scope>
    <source>
        <strain evidence="2 3">Zn</strain>
    </source>
</reference>
<evidence type="ECO:0008006" key="4">
    <source>
        <dbReference type="Google" id="ProtNLM"/>
    </source>
</evidence>
<sequence length="123" mass="13080">MRLYIASLLAVGLTAVSAQSQATCPTADGLFFVAASQTAFEIECGFEYYTDTNLASYSVTDMFACATACDNWNSAGGSPKCLVGSLDNINKICYLKATKTGLISSPDVIRSKRGVVNLEKKVD</sequence>
<dbReference type="EMBL" id="KN832870">
    <property type="protein sequence ID" value="KIN08969.1"/>
    <property type="molecule type" value="Genomic_DNA"/>
</dbReference>
<dbReference type="HOGENOM" id="CLU_2015918_0_0_1"/>
<accession>A0A0C3DC89</accession>
<name>A0A0C3DC89_OIDMZ</name>
<proteinExistence type="predicted"/>
<reference evidence="3" key="2">
    <citation type="submission" date="2015-01" db="EMBL/GenBank/DDBJ databases">
        <title>Evolutionary Origins and Diversification of the Mycorrhizal Mutualists.</title>
        <authorList>
            <consortium name="DOE Joint Genome Institute"/>
            <consortium name="Mycorrhizal Genomics Consortium"/>
            <person name="Kohler A."/>
            <person name="Kuo A."/>
            <person name="Nagy L.G."/>
            <person name="Floudas D."/>
            <person name="Copeland A."/>
            <person name="Barry K.W."/>
            <person name="Cichocki N."/>
            <person name="Veneault-Fourrey C."/>
            <person name="LaButti K."/>
            <person name="Lindquist E.A."/>
            <person name="Lipzen A."/>
            <person name="Lundell T."/>
            <person name="Morin E."/>
            <person name="Murat C."/>
            <person name="Riley R."/>
            <person name="Ohm R."/>
            <person name="Sun H."/>
            <person name="Tunlid A."/>
            <person name="Henrissat B."/>
            <person name="Grigoriev I.V."/>
            <person name="Hibbett D.S."/>
            <person name="Martin F."/>
        </authorList>
    </citation>
    <scope>NUCLEOTIDE SEQUENCE [LARGE SCALE GENOMIC DNA]</scope>
    <source>
        <strain evidence="3">Zn</strain>
    </source>
</reference>
<feature type="chain" id="PRO_5002163162" description="Apple domain-containing protein" evidence="1">
    <location>
        <begin position="19"/>
        <end position="123"/>
    </location>
</feature>
<protein>
    <recommendedName>
        <fullName evidence="4">Apple domain-containing protein</fullName>
    </recommendedName>
</protein>
<keyword evidence="1" id="KW-0732">Signal</keyword>
<feature type="signal peptide" evidence="1">
    <location>
        <begin position="1"/>
        <end position="18"/>
    </location>
</feature>
<keyword evidence="3" id="KW-1185">Reference proteome</keyword>
<dbReference type="AlphaFoldDB" id="A0A0C3DC89"/>
<organism evidence="2 3">
    <name type="scientific">Oidiodendron maius (strain Zn)</name>
    <dbReference type="NCBI Taxonomy" id="913774"/>
    <lineage>
        <taxon>Eukaryota</taxon>
        <taxon>Fungi</taxon>
        <taxon>Dikarya</taxon>
        <taxon>Ascomycota</taxon>
        <taxon>Pezizomycotina</taxon>
        <taxon>Leotiomycetes</taxon>
        <taxon>Leotiomycetes incertae sedis</taxon>
        <taxon>Myxotrichaceae</taxon>
        <taxon>Oidiodendron</taxon>
    </lineage>
</organism>
<evidence type="ECO:0000256" key="1">
    <source>
        <dbReference type="SAM" id="SignalP"/>
    </source>
</evidence>
<evidence type="ECO:0000313" key="3">
    <source>
        <dbReference type="Proteomes" id="UP000054321"/>
    </source>
</evidence>